<comment type="similarity">
    <text evidence="1">Belongs to the histidine acid phosphatase family.</text>
</comment>
<sequence length="467" mass="48872">MIAFGTTVVLSAIASVASSQDTVYAVYMFHRHGDRTSKATPPTSLTVLGYDQVISSGTYYNKRYVDASSPNYIAGLSTSLVKNSQIAVSAPADTVLQNSANGFLQGLYPPVGFQTDTLANGTTLSAPMNGYQLIPIGLTSNGAGSENNGWLQDASGCANAVTSSNNYFFSKEYQTLLNSTGSFFTRLDPVTNRTFADSYMTYKNAYSIFDLINVARIHNKTIQSDNLLDAPTVLELQVLANQHELGLAYNASDNARAVPGMQLAGEIVTFLNNSITTKGASKFGIQFGSYNFFMSFFGLANLTSVNANFTGIPDYASSMVMELFGPNSTSYPSPSDLKVRFLYSNVSTGISGGPVAYPLFGGSALEVSWTDFQNNMSSFGIESTAKWCSVCGNTTGVCASSSGAAGASGSSSSSSTSGSHMSNAVAGVIGAMVTLAVILGLEALVALIAGLRVVKKGKSVPANGSKA</sequence>
<dbReference type="InterPro" id="IPR000560">
    <property type="entry name" value="His_Pase_clade-2"/>
</dbReference>
<dbReference type="SUPFAM" id="SSF53254">
    <property type="entry name" value="Phosphoglycerate mutase-like"/>
    <property type="match status" value="1"/>
</dbReference>
<dbReference type="AlphaFoldDB" id="A0A6A6UE83"/>
<accession>A0A6A6UE83</accession>
<keyword evidence="2" id="KW-0472">Membrane</keyword>
<dbReference type="Proteomes" id="UP000799302">
    <property type="component" value="Unassembled WGS sequence"/>
</dbReference>
<dbReference type="OrthoDB" id="258392at2759"/>
<feature type="transmembrane region" description="Helical" evidence="2">
    <location>
        <begin position="424"/>
        <end position="449"/>
    </location>
</feature>
<dbReference type="Gene3D" id="3.40.50.1240">
    <property type="entry name" value="Phosphoglycerate mutase-like"/>
    <property type="match status" value="1"/>
</dbReference>
<feature type="signal peptide" evidence="3">
    <location>
        <begin position="1"/>
        <end position="19"/>
    </location>
</feature>
<dbReference type="EMBL" id="MU004235">
    <property type="protein sequence ID" value="KAF2669194.1"/>
    <property type="molecule type" value="Genomic_DNA"/>
</dbReference>
<dbReference type="Pfam" id="PF00328">
    <property type="entry name" value="His_Phos_2"/>
    <property type="match status" value="1"/>
</dbReference>
<evidence type="ECO:0000313" key="4">
    <source>
        <dbReference type="EMBL" id="KAF2669194.1"/>
    </source>
</evidence>
<keyword evidence="5" id="KW-1185">Reference proteome</keyword>
<feature type="chain" id="PRO_5025563519" evidence="3">
    <location>
        <begin position="20"/>
        <end position="467"/>
    </location>
</feature>
<evidence type="ECO:0000256" key="2">
    <source>
        <dbReference type="SAM" id="Phobius"/>
    </source>
</evidence>
<evidence type="ECO:0000256" key="3">
    <source>
        <dbReference type="SAM" id="SignalP"/>
    </source>
</evidence>
<keyword evidence="2" id="KW-1133">Transmembrane helix</keyword>
<name>A0A6A6UE83_9PEZI</name>
<keyword evidence="2" id="KW-0812">Transmembrane</keyword>
<dbReference type="PANTHER" id="PTHR11567">
    <property type="entry name" value="ACID PHOSPHATASE-RELATED"/>
    <property type="match status" value="1"/>
</dbReference>
<gene>
    <name evidence="4" type="ORF">BT63DRAFT_432906</name>
</gene>
<evidence type="ECO:0000313" key="5">
    <source>
        <dbReference type="Proteomes" id="UP000799302"/>
    </source>
</evidence>
<dbReference type="GO" id="GO:0016791">
    <property type="term" value="F:phosphatase activity"/>
    <property type="evidence" value="ECO:0007669"/>
    <property type="project" value="TreeGrafter"/>
</dbReference>
<evidence type="ECO:0000256" key="1">
    <source>
        <dbReference type="ARBA" id="ARBA00005375"/>
    </source>
</evidence>
<dbReference type="PANTHER" id="PTHR11567:SF142">
    <property type="entry name" value="PHOSPHOGLYCERATE MUTASE-LIKE PROTEIN"/>
    <property type="match status" value="1"/>
</dbReference>
<organism evidence="4 5">
    <name type="scientific">Microthyrium microscopicum</name>
    <dbReference type="NCBI Taxonomy" id="703497"/>
    <lineage>
        <taxon>Eukaryota</taxon>
        <taxon>Fungi</taxon>
        <taxon>Dikarya</taxon>
        <taxon>Ascomycota</taxon>
        <taxon>Pezizomycotina</taxon>
        <taxon>Dothideomycetes</taxon>
        <taxon>Dothideomycetes incertae sedis</taxon>
        <taxon>Microthyriales</taxon>
        <taxon>Microthyriaceae</taxon>
        <taxon>Microthyrium</taxon>
    </lineage>
</organism>
<reference evidence="4" key="1">
    <citation type="journal article" date="2020" name="Stud. Mycol.">
        <title>101 Dothideomycetes genomes: a test case for predicting lifestyles and emergence of pathogens.</title>
        <authorList>
            <person name="Haridas S."/>
            <person name="Albert R."/>
            <person name="Binder M."/>
            <person name="Bloem J."/>
            <person name="Labutti K."/>
            <person name="Salamov A."/>
            <person name="Andreopoulos B."/>
            <person name="Baker S."/>
            <person name="Barry K."/>
            <person name="Bills G."/>
            <person name="Bluhm B."/>
            <person name="Cannon C."/>
            <person name="Castanera R."/>
            <person name="Culley D."/>
            <person name="Daum C."/>
            <person name="Ezra D."/>
            <person name="Gonzalez J."/>
            <person name="Henrissat B."/>
            <person name="Kuo A."/>
            <person name="Liang C."/>
            <person name="Lipzen A."/>
            <person name="Lutzoni F."/>
            <person name="Magnuson J."/>
            <person name="Mondo S."/>
            <person name="Nolan M."/>
            <person name="Ohm R."/>
            <person name="Pangilinan J."/>
            <person name="Park H.-J."/>
            <person name="Ramirez L."/>
            <person name="Alfaro M."/>
            <person name="Sun H."/>
            <person name="Tritt A."/>
            <person name="Yoshinaga Y."/>
            <person name="Zwiers L.-H."/>
            <person name="Turgeon B."/>
            <person name="Goodwin S."/>
            <person name="Spatafora J."/>
            <person name="Crous P."/>
            <person name="Grigoriev I."/>
        </authorList>
    </citation>
    <scope>NUCLEOTIDE SEQUENCE</scope>
    <source>
        <strain evidence="4">CBS 115976</strain>
    </source>
</reference>
<keyword evidence="3" id="KW-0732">Signal</keyword>
<dbReference type="InterPro" id="IPR029033">
    <property type="entry name" value="His_PPase_superfam"/>
</dbReference>
<dbReference type="InterPro" id="IPR050645">
    <property type="entry name" value="Histidine_acid_phosphatase"/>
</dbReference>
<proteinExistence type="inferred from homology"/>
<protein>
    <submittedName>
        <fullName evidence="4">Phosphoglycerate mutase-like protein</fullName>
    </submittedName>
</protein>